<gene>
    <name evidence="2" type="ORF">B1A_20428</name>
</gene>
<dbReference type="Pfam" id="PF13546">
    <property type="entry name" value="DDE_5"/>
    <property type="match status" value="1"/>
</dbReference>
<feature type="domain" description="Transposase IS701-like DDE" evidence="1">
    <location>
        <begin position="3"/>
        <end position="54"/>
    </location>
</feature>
<name>T0ZMK4_9ZZZZ</name>
<dbReference type="EMBL" id="AUZX01015073">
    <property type="protein sequence ID" value="EQD29969.1"/>
    <property type="molecule type" value="Genomic_DNA"/>
</dbReference>
<comment type="caution">
    <text evidence="2">The sequence shown here is derived from an EMBL/GenBank/DDBJ whole genome shotgun (WGS) entry which is preliminary data.</text>
</comment>
<reference evidence="2" key="1">
    <citation type="submission" date="2013-08" db="EMBL/GenBank/DDBJ databases">
        <authorList>
            <person name="Mendez C."/>
            <person name="Richter M."/>
            <person name="Ferrer M."/>
            <person name="Sanchez J."/>
        </authorList>
    </citation>
    <scope>NUCLEOTIDE SEQUENCE</scope>
</reference>
<organism evidence="2">
    <name type="scientific">mine drainage metagenome</name>
    <dbReference type="NCBI Taxonomy" id="410659"/>
    <lineage>
        <taxon>unclassified sequences</taxon>
        <taxon>metagenomes</taxon>
        <taxon>ecological metagenomes</taxon>
    </lineage>
</organism>
<dbReference type="AlphaFoldDB" id="T0ZMK4"/>
<sequence>AAGHADRIVPIENYTKGLMLPLERKSVEPMAARLAPGNVRQMHQSLHHIVADAPGAMTRFYNKFAVKYCQR</sequence>
<protein>
    <submittedName>
        <fullName evidence="2">ISXo8 transposase</fullName>
    </submittedName>
</protein>
<proteinExistence type="predicted"/>
<accession>T0ZMK4</accession>
<reference evidence="2" key="2">
    <citation type="journal article" date="2014" name="ISME J.">
        <title>Microbial stratification in low pH oxic and suboxic macroscopic growths along an acid mine drainage.</title>
        <authorList>
            <person name="Mendez-Garcia C."/>
            <person name="Mesa V."/>
            <person name="Sprenger R.R."/>
            <person name="Richter M."/>
            <person name="Diez M.S."/>
            <person name="Solano J."/>
            <person name="Bargiela R."/>
            <person name="Golyshina O.V."/>
            <person name="Manteca A."/>
            <person name="Ramos J.L."/>
            <person name="Gallego J.R."/>
            <person name="Llorente I."/>
            <person name="Martins Dos Santos V.A."/>
            <person name="Jensen O.N."/>
            <person name="Pelaez A.I."/>
            <person name="Sanchez J."/>
            <person name="Ferrer M."/>
        </authorList>
    </citation>
    <scope>NUCLEOTIDE SEQUENCE</scope>
</reference>
<feature type="non-terminal residue" evidence="2">
    <location>
        <position position="1"/>
    </location>
</feature>
<evidence type="ECO:0000259" key="1">
    <source>
        <dbReference type="Pfam" id="PF13546"/>
    </source>
</evidence>
<dbReference type="InterPro" id="IPR038721">
    <property type="entry name" value="IS701-like_DDE_dom"/>
</dbReference>
<evidence type="ECO:0000313" key="2">
    <source>
        <dbReference type="EMBL" id="EQD29969.1"/>
    </source>
</evidence>